<dbReference type="GO" id="GO:0000049">
    <property type="term" value="F:tRNA binding"/>
    <property type="evidence" value="ECO:0007669"/>
    <property type="project" value="TreeGrafter"/>
</dbReference>
<dbReference type="Gene3D" id="3.40.50.150">
    <property type="entry name" value="Vaccinia Virus protein VP39"/>
    <property type="match status" value="1"/>
</dbReference>
<evidence type="ECO:0000259" key="3">
    <source>
        <dbReference type="Pfam" id="PF08241"/>
    </source>
</evidence>
<dbReference type="GO" id="GO:0008757">
    <property type="term" value="F:S-adenosylmethionine-dependent methyltransferase activity"/>
    <property type="evidence" value="ECO:0007669"/>
    <property type="project" value="InterPro"/>
</dbReference>
<dbReference type="GO" id="GO:0002098">
    <property type="term" value="P:tRNA wobble uridine modification"/>
    <property type="evidence" value="ECO:0007669"/>
    <property type="project" value="TreeGrafter"/>
</dbReference>
<accession>A0A2A9NX52</accession>
<dbReference type="OrthoDB" id="271595at2759"/>
<keyword evidence="2" id="KW-0808">Transferase</keyword>
<name>A0A2A9NX52_9AGAR</name>
<dbReference type="GO" id="GO:0005737">
    <property type="term" value="C:cytoplasm"/>
    <property type="evidence" value="ECO:0007669"/>
    <property type="project" value="TreeGrafter"/>
</dbReference>
<dbReference type="CDD" id="cd02440">
    <property type="entry name" value="AdoMet_MTases"/>
    <property type="match status" value="1"/>
</dbReference>
<keyword evidence="5" id="KW-1185">Reference proteome</keyword>
<dbReference type="InterPro" id="IPR051422">
    <property type="entry name" value="AlkB_tRNA_MeTrf/Diox"/>
</dbReference>
<evidence type="ECO:0000256" key="2">
    <source>
        <dbReference type="ARBA" id="ARBA00022679"/>
    </source>
</evidence>
<evidence type="ECO:0000313" key="4">
    <source>
        <dbReference type="EMBL" id="PFH52446.1"/>
    </source>
</evidence>
<dbReference type="Pfam" id="PF08241">
    <property type="entry name" value="Methyltransf_11"/>
    <property type="match status" value="1"/>
</dbReference>
<dbReference type="InterPro" id="IPR013216">
    <property type="entry name" value="Methyltransf_11"/>
</dbReference>
<sequence>MPKDVALAVVDGDPEAYETDNVHIIYDEIASHFSSTRYKPWPIIANFLDNLPTGWVGLDAGTGNGKYLSLPANRPGDLWTIGMDRSLNLLKIAKQAGGTNTLRELVLGNVLHNCWRAGAFDYAISIATIHHLSTEERRILAIQRLLEAVSPNYGRVLIYVWAIEQDELSKRRVPTSGNVTTGKDVMVPWVQQPALNSVSHDAQQRVHNRYYHMFAKGELQSLVRQAADNLQLEVGAVPENGKLGRRGIEIVQDGWERSNYYTELRCWKCS</sequence>
<keyword evidence="1" id="KW-0489">Methyltransferase</keyword>
<dbReference type="SUPFAM" id="SSF53335">
    <property type="entry name" value="S-adenosyl-L-methionine-dependent methyltransferases"/>
    <property type="match status" value="1"/>
</dbReference>
<dbReference type="GO" id="GO:0030488">
    <property type="term" value="P:tRNA methylation"/>
    <property type="evidence" value="ECO:0007669"/>
    <property type="project" value="TreeGrafter"/>
</dbReference>
<dbReference type="STRING" id="703135.A0A2A9NX52"/>
<dbReference type="GO" id="GO:0106335">
    <property type="term" value="F:tRNA (5-carboxymethyluridine(34)-5-O)-methyltransferase activity"/>
    <property type="evidence" value="ECO:0007669"/>
    <property type="project" value="TreeGrafter"/>
</dbReference>
<gene>
    <name evidence="4" type="ORF">AMATHDRAFT_74238</name>
</gene>
<reference evidence="4 5" key="1">
    <citation type="submission" date="2014-02" db="EMBL/GenBank/DDBJ databases">
        <title>Transposable element dynamics among asymbiotic and ectomycorrhizal Amanita fungi.</title>
        <authorList>
            <consortium name="DOE Joint Genome Institute"/>
            <person name="Hess J."/>
            <person name="Skrede I."/>
            <person name="Wolfe B."/>
            <person name="LaButti K."/>
            <person name="Ohm R.A."/>
            <person name="Grigoriev I.V."/>
            <person name="Pringle A."/>
        </authorList>
    </citation>
    <scope>NUCLEOTIDE SEQUENCE [LARGE SCALE GENOMIC DNA]</scope>
    <source>
        <strain evidence="4 5">SKay4041</strain>
    </source>
</reference>
<dbReference type="PANTHER" id="PTHR13069">
    <property type="entry name" value="ALKYLATED DNA REPAIR PROTEIN ALKB HOMOLOG 8"/>
    <property type="match status" value="1"/>
</dbReference>
<dbReference type="GO" id="GO:0005634">
    <property type="term" value="C:nucleus"/>
    <property type="evidence" value="ECO:0007669"/>
    <property type="project" value="TreeGrafter"/>
</dbReference>
<dbReference type="AlphaFoldDB" id="A0A2A9NX52"/>
<dbReference type="InterPro" id="IPR029063">
    <property type="entry name" value="SAM-dependent_MTases_sf"/>
</dbReference>
<proteinExistence type="predicted"/>
<dbReference type="Proteomes" id="UP000242287">
    <property type="component" value="Unassembled WGS sequence"/>
</dbReference>
<feature type="domain" description="Methyltransferase type 11" evidence="3">
    <location>
        <begin position="58"/>
        <end position="146"/>
    </location>
</feature>
<organism evidence="4 5">
    <name type="scientific">Amanita thiersii Skay4041</name>
    <dbReference type="NCBI Taxonomy" id="703135"/>
    <lineage>
        <taxon>Eukaryota</taxon>
        <taxon>Fungi</taxon>
        <taxon>Dikarya</taxon>
        <taxon>Basidiomycota</taxon>
        <taxon>Agaricomycotina</taxon>
        <taxon>Agaricomycetes</taxon>
        <taxon>Agaricomycetidae</taxon>
        <taxon>Agaricales</taxon>
        <taxon>Pluteineae</taxon>
        <taxon>Amanitaceae</taxon>
        <taxon>Amanita</taxon>
    </lineage>
</organism>
<dbReference type="EMBL" id="KZ301979">
    <property type="protein sequence ID" value="PFH52446.1"/>
    <property type="molecule type" value="Genomic_DNA"/>
</dbReference>
<evidence type="ECO:0000256" key="1">
    <source>
        <dbReference type="ARBA" id="ARBA00022603"/>
    </source>
</evidence>
<evidence type="ECO:0000313" key="5">
    <source>
        <dbReference type="Proteomes" id="UP000242287"/>
    </source>
</evidence>
<dbReference type="PANTHER" id="PTHR13069:SF21">
    <property type="entry name" value="ALKYLATED DNA REPAIR PROTEIN ALKB HOMOLOG 8"/>
    <property type="match status" value="1"/>
</dbReference>
<protein>
    <recommendedName>
        <fullName evidence="3">Methyltransferase type 11 domain-containing protein</fullName>
    </recommendedName>
</protein>